<feature type="domain" description="Mab-21-like HhH/H2TH-like" evidence="5">
    <location>
        <begin position="459"/>
        <end position="545"/>
    </location>
</feature>
<dbReference type="Pfam" id="PF03281">
    <property type="entry name" value="Mab-21"/>
    <property type="match status" value="1"/>
</dbReference>
<dbReference type="VEuPathDB" id="VectorBase:GPPI045396"/>
<evidence type="ECO:0000313" key="7">
    <source>
        <dbReference type="Proteomes" id="UP000092460"/>
    </source>
</evidence>
<dbReference type="SMART" id="SM01265">
    <property type="entry name" value="Mab-21"/>
    <property type="match status" value="1"/>
</dbReference>
<keyword evidence="3" id="KW-0325">Glycoprotein</keyword>
<dbReference type="InterPro" id="IPR004911">
    <property type="entry name" value="Interferon-induced_GILT"/>
</dbReference>
<dbReference type="Pfam" id="PF03227">
    <property type="entry name" value="GILT"/>
    <property type="match status" value="1"/>
</dbReference>
<dbReference type="Gene3D" id="3.30.460.90">
    <property type="match status" value="1"/>
</dbReference>
<protein>
    <submittedName>
        <fullName evidence="6">Uncharacterized protein</fullName>
    </submittedName>
</protein>
<reference evidence="7" key="1">
    <citation type="submission" date="2015-01" db="EMBL/GenBank/DDBJ databases">
        <authorList>
            <person name="Aksoy S."/>
            <person name="Warren W."/>
            <person name="Wilson R.K."/>
        </authorList>
    </citation>
    <scope>NUCLEOTIDE SEQUENCE [LARGE SCALE GENOMIC DNA]</scope>
    <source>
        <strain evidence="7">IAEA</strain>
    </source>
</reference>
<organism evidence="6 7">
    <name type="scientific">Glossina palpalis gambiensis</name>
    <dbReference type="NCBI Taxonomy" id="67801"/>
    <lineage>
        <taxon>Eukaryota</taxon>
        <taxon>Metazoa</taxon>
        <taxon>Ecdysozoa</taxon>
        <taxon>Arthropoda</taxon>
        <taxon>Hexapoda</taxon>
        <taxon>Insecta</taxon>
        <taxon>Pterygota</taxon>
        <taxon>Neoptera</taxon>
        <taxon>Endopterygota</taxon>
        <taxon>Diptera</taxon>
        <taxon>Brachycera</taxon>
        <taxon>Muscomorpha</taxon>
        <taxon>Hippoboscoidea</taxon>
        <taxon>Glossinidae</taxon>
        <taxon>Glossina</taxon>
    </lineage>
</organism>
<dbReference type="STRING" id="67801.A0A1B0BZV4"/>
<evidence type="ECO:0000259" key="4">
    <source>
        <dbReference type="Pfam" id="PF03281"/>
    </source>
</evidence>
<dbReference type="Proteomes" id="UP000092460">
    <property type="component" value="Unassembled WGS sequence"/>
</dbReference>
<reference evidence="6" key="2">
    <citation type="submission" date="2020-05" db="UniProtKB">
        <authorList>
            <consortium name="EnsemblMetazoa"/>
        </authorList>
    </citation>
    <scope>IDENTIFICATION</scope>
    <source>
        <strain evidence="6">IAEA</strain>
    </source>
</reference>
<proteinExistence type="inferred from homology"/>
<dbReference type="EnsemblMetazoa" id="GPPI045396-RA">
    <property type="protein sequence ID" value="GPPI045396-PA"/>
    <property type="gene ID" value="GPPI045396"/>
</dbReference>
<feature type="domain" description="Mab-21-like nucleotidyltransferase" evidence="4">
    <location>
        <begin position="265"/>
        <end position="406"/>
    </location>
</feature>
<evidence type="ECO:0000256" key="2">
    <source>
        <dbReference type="ARBA" id="ARBA00008307"/>
    </source>
</evidence>
<accession>A0A1B0BZV4</accession>
<dbReference type="EMBL" id="JXJN01023311">
    <property type="status" value="NOT_ANNOTATED_CDS"/>
    <property type="molecule type" value="Genomic_DNA"/>
</dbReference>
<keyword evidence="7" id="KW-1185">Reference proteome</keyword>
<comment type="similarity">
    <text evidence="1">Belongs to the GILT family.</text>
</comment>
<evidence type="ECO:0000256" key="1">
    <source>
        <dbReference type="ARBA" id="ARBA00005679"/>
    </source>
</evidence>
<dbReference type="Gene3D" id="1.10.1410.40">
    <property type="match status" value="1"/>
</dbReference>
<dbReference type="InterPro" id="IPR024810">
    <property type="entry name" value="MAB21L/cGLR"/>
</dbReference>
<dbReference type="AlphaFoldDB" id="A0A1B0BZV4"/>
<sequence length="579" mass="67057">MFALKNFSILLCSAVATTYLTLCVTAAVIEEKLNVLVLYESLCPDSKRFLQNQLGPNYDELGDFIDIKLVPFGNAKSVNDGKEFVCQHGPAECLGNLKQSCVINQTTNQTAQVKFVVCQMTTHWNDNDVKECSELVGLPSNIDDCVNTQLGINLQLEAERITNLYEVNFVPTIVYDKVFNQDLQQNSLKDFRATVCDLLRTRGDISLDDDDHLRKINELITIDDKDRKPYTKAYNEIRDTLLNGMCEMDAGFAQMYKGYRLFGSYMHNVRLEKPDEFDVLFILKIAFGEKLNVLMDDKRPGLVKLRYGGNLNKPPLNLDLRLVLNQLINEKEGRRKPLKRAVLQMWISKIIKNVLEKIGNRVQSNGKCLILKYLKRGVAHTIYATDVEHPNFSISIDFVPAILIEKEIKFINKGNTYSSSWYAIPKPFNGNYLNCPDNSFQLLNPDMEHKLLLNKQHLKVVYRLLKSLRDRYRLDKLKGAFLTSMFLWEIEKRSENFWQKPISEVFLEMLEVLKIHFETRSLPYFWSSRHNLMDNLDDDEMAHYAMVLNMVFCTLETYSDQPFLTFNGCARHFQILHHF</sequence>
<comment type="similarity">
    <text evidence="2">Belongs to the mab-21 family.</text>
</comment>
<dbReference type="InterPro" id="IPR046903">
    <property type="entry name" value="Mab-21-like_nuc_Trfase"/>
</dbReference>
<dbReference type="GO" id="GO:0016671">
    <property type="term" value="F:oxidoreductase activity, acting on a sulfur group of donors, disulfide as acceptor"/>
    <property type="evidence" value="ECO:0007669"/>
    <property type="project" value="InterPro"/>
</dbReference>
<dbReference type="PANTHER" id="PTHR13234:SF68">
    <property type="entry name" value="GH19763P"/>
    <property type="match status" value="1"/>
</dbReference>
<name>A0A1B0BZV4_9MUSC</name>
<dbReference type="Pfam" id="PF20266">
    <property type="entry name" value="Mab-21_C"/>
    <property type="match status" value="1"/>
</dbReference>
<evidence type="ECO:0000256" key="3">
    <source>
        <dbReference type="ARBA" id="ARBA00023180"/>
    </source>
</evidence>
<dbReference type="PANTHER" id="PTHR13234">
    <property type="entry name" value="GAMMA-INTERFERON INDUCIBLE LYSOSOMAL THIOL REDUCTASE GILT"/>
    <property type="match status" value="1"/>
</dbReference>
<evidence type="ECO:0000313" key="6">
    <source>
        <dbReference type="EnsemblMetazoa" id="GPPI045396-PA"/>
    </source>
</evidence>
<evidence type="ECO:0000259" key="5">
    <source>
        <dbReference type="Pfam" id="PF20266"/>
    </source>
</evidence>
<dbReference type="InterPro" id="IPR046906">
    <property type="entry name" value="Mab-21_HhH/H2TH-like"/>
</dbReference>